<evidence type="ECO:0000259" key="7">
    <source>
        <dbReference type="Pfam" id="PF07694"/>
    </source>
</evidence>
<keyword evidence="9" id="KW-1185">Reference proteome</keyword>
<feature type="transmembrane region" description="Helical" evidence="6">
    <location>
        <begin position="5"/>
        <end position="24"/>
    </location>
</feature>
<dbReference type="Proteomes" id="UP000198656">
    <property type="component" value="Unassembled WGS sequence"/>
</dbReference>
<feature type="transmembrane region" description="Helical" evidence="6">
    <location>
        <begin position="163"/>
        <end position="183"/>
    </location>
</feature>
<proteinExistence type="predicted"/>
<comment type="subcellular location">
    <subcellularLocation>
        <location evidence="1">Cell membrane</location>
        <topology evidence="1">Multi-pass membrane protein</topology>
    </subcellularLocation>
</comment>
<feature type="transmembrane region" description="Helical" evidence="6">
    <location>
        <begin position="132"/>
        <end position="151"/>
    </location>
</feature>
<evidence type="ECO:0000256" key="1">
    <source>
        <dbReference type="ARBA" id="ARBA00004651"/>
    </source>
</evidence>
<evidence type="ECO:0000313" key="8">
    <source>
        <dbReference type="EMBL" id="SDG68831.1"/>
    </source>
</evidence>
<evidence type="ECO:0000313" key="9">
    <source>
        <dbReference type="Proteomes" id="UP000198656"/>
    </source>
</evidence>
<evidence type="ECO:0000256" key="6">
    <source>
        <dbReference type="SAM" id="Phobius"/>
    </source>
</evidence>
<feature type="transmembrane region" description="Helical" evidence="6">
    <location>
        <begin position="105"/>
        <end position="125"/>
    </location>
</feature>
<feature type="transmembrane region" description="Helical" evidence="6">
    <location>
        <begin position="70"/>
        <end position="93"/>
    </location>
</feature>
<reference evidence="9" key="1">
    <citation type="submission" date="2016-10" db="EMBL/GenBank/DDBJ databases">
        <authorList>
            <person name="Varghese N."/>
            <person name="Submissions S."/>
        </authorList>
    </citation>
    <scope>NUCLEOTIDE SEQUENCE [LARGE SCALE GENOMIC DNA]</scope>
    <source>
        <strain evidence="9">DSM 8344</strain>
    </source>
</reference>
<feature type="domain" description="Signal transduction histidine kinase 5TM receptor LytS transmembrane region" evidence="7">
    <location>
        <begin position="22"/>
        <end position="150"/>
    </location>
</feature>
<evidence type="ECO:0000256" key="4">
    <source>
        <dbReference type="ARBA" id="ARBA00022989"/>
    </source>
</evidence>
<accession>A0A1G7WA88</accession>
<dbReference type="AlphaFoldDB" id="A0A1G7WA88"/>
<keyword evidence="5 6" id="KW-0472">Membrane</keyword>
<keyword evidence="4 6" id="KW-1133">Transmembrane helix</keyword>
<protein>
    <submittedName>
        <fullName evidence="8">Diguanylate cyclase</fullName>
    </submittedName>
</protein>
<name>A0A1G7WA88_9FIRM</name>
<sequence length="191" mass="21376">MFYDLFSNIVIVVAYLFVIGQIFNKYTLDGNLQLRIRIWIGICFGVLGITLMIYSINVTSTIIVDLRNTAIISSAVIGGPVTVMITSVMIAVYRVLHFGVNSASVMAVVIALVMGLGCAFFSCLRTSRLKKFSYMLVYALAISIAAFSYLIKDFYILLELFSYYIAISIFGVILAYFAVEYIISRQVIERN</sequence>
<keyword evidence="2" id="KW-1003">Cell membrane</keyword>
<dbReference type="RefSeq" id="WP_092331224.1">
    <property type="nucleotide sequence ID" value="NZ_FNCP01000005.1"/>
</dbReference>
<keyword evidence="3 6" id="KW-0812">Transmembrane</keyword>
<dbReference type="GO" id="GO:0005886">
    <property type="term" value="C:plasma membrane"/>
    <property type="evidence" value="ECO:0007669"/>
    <property type="project" value="UniProtKB-SubCell"/>
</dbReference>
<dbReference type="GO" id="GO:0000155">
    <property type="term" value="F:phosphorelay sensor kinase activity"/>
    <property type="evidence" value="ECO:0007669"/>
    <property type="project" value="InterPro"/>
</dbReference>
<evidence type="ECO:0000256" key="3">
    <source>
        <dbReference type="ARBA" id="ARBA00022692"/>
    </source>
</evidence>
<dbReference type="EMBL" id="FNCP01000005">
    <property type="protein sequence ID" value="SDG68831.1"/>
    <property type="molecule type" value="Genomic_DNA"/>
</dbReference>
<gene>
    <name evidence="8" type="ORF">SAMN05443529_10582</name>
</gene>
<evidence type="ECO:0000256" key="5">
    <source>
        <dbReference type="ARBA" id="ARBA00023136"/>
    </source>
</evidence>
<feature type="transmembrane region" description="Helical" evidence="6">
    <location>
        <begin position="36"/>
        <end position="58"/>
    </location>
</feature>
<dbReference type="OrthoDB" id="9805474at2"/>
<dbReference type="Pfam" id="PF07694">
    <property type="entry name" value="5TM-5TMR_LYT"/>
    <property type="match status" value="1"/>
</dbReference>
<organism evidence="8 9">
    <name type="scientific">Desulfosporosinus hippei DSM 8344</name>
    <dbReference type="NCBI Taxonomy" id="1121419"/>
    <lineage>
        <taxon>Bacteria</taxon>
        <taxon>Bacillati</taxon>
        <taxon>Bacillota</taxon>
        <taxon>Clostridia</taxon>
        <taxon>Eubacteriales</taxon>
        <taxon>Desulfitobacteriaceae</taxon>
        <taxon>Desulfosporosinus</taxon>
    </lineage>
</organism>
<dbReference type="InterPro" id="IPR011620">
    <property type="entry name" value="Sig_transdc_His_kinase_LytS_TM"/>
</dbReference>
<evidence type="ECO:0000256" key="2">
    <source>
        <dbReference type="ARBA" id="ARBA00022475"/>
    </source>
</evidence>
<dbReference type="STRING" id="1121419.SAMN05443529_10582"/>
<dbReference type="GO" id="GO:0071555">
    <property type="term" value="P:cell wall organization"/>
    <property type="evidence" value="ECO:0007669"/>
    <property type="project" value="InterPro"/>
</dbReference>